<evidence type="ECO:0000256" key="4">
    <source>
        <dbReference type="ARBA" id="ARBA00022737"/>
    </source>
</evidence>
<keyword evidence="4" id="KW-0677">Repeat</keyword>
<gene>
    <name evidence="10" type="ORF">J0A68_07440</name>
</gene>
<dbReference type="InterPro" id="IPR050107">
    <property type="entry name" value="ABC_carbohydrate_import_ATPase"/>
</dbReference>
<keyword evidence="2" id="KW-1003">Cell membrane</keyword>
<dbReference type="CDD" id="cd03215">
    <property type="entry name" value="ABC_Carb_Monos_II"/>
    <property type="match status" value="1"/>
</dbReference>
<keyword evidence="6 10" id="KW-0067">ATP-binding</keyword>
<dbReference type="SUPFAM" id="SSF52540">
    <property type="entry name" value="P-loop containing nucleoside triphosphate hydrolases"/>
    <property type="match status" value="2"/>
</dbReference>
<dbReference type="InterPro" id="IPR003439">
    <property type="entry name" value="ABC_transporter-like_ATP-bd"/>
</dbReference>
<dbReference type="CDD" id="cd03216">
    <property type="entry name" value="ABC_Carb_Monos_I"/>
    <property type="match status" value="1"/>
</dbReference>
<dbReference type="PANTHER" id="PTHR43790">
    <property type="entry name" value="CARBOHYDRATE TRANSPORT ATP-BINDING PROTEIN MG119-RELATED"/>
    <property type="match status" value="1"/>
</dbReference>
<protein>
    <submittedName>
        <fullName evidence="10">Sugar ABC transporter ATP-binding protein</fullName>
    </submittedName>
</protein>
<comment type="caution">
    <text evidence="10">The sequence shown here is derived from an EMBL/GenBank/DDBJ whole genome shotgun (WGS) entry which is preliminary data.</text>
</comment>
<dbReference type="EMBL" id="JAFKCT010000002">
    <property type="protein sequence ID" value="MBN7810782.1"/>
    <property type="molecule type" value="Genomic_DNA"/>
</dbReference>
<keyword evidence="3" id="KW-0762">Sugar transport</keyword>
<dbReference type="InterPro" id="IPR003593">
    <property type="entry name" value="AAA+_ATPase"/>
</dbReference>
<feature type="domain" description="ABC transporter" evidence="9">
    <location>
        <begin position="5"/>
        <end position="241"/>
    </location>
</feature>
<accession>A0ABS3C1H7</accession>
<evidence type="ECO:0000256" key="8">
    <source>
        <dbReference type="ARBA" id="ARBA00023136"/>
    </source>
</evidence>
<evidence type="ECO:0000256" key="5">
    <source>
        <dbReference type="ARBA" id="ARBA00022741"/>
    </source>
</evidence>
<sequence>MAALLEVKDITKRFSGVTALSAVNLSLEGGRVTALIGENGAGKSTLLKIMSGVYTDYEGQILFKGSEVKFTRPKDAQDLGISIIHQELNLIPHLSVAQNIFLGRELLNALGFLDKSQMIRKTKTLLERLKLDVDPTALVGSLKVGQQQIVEIAKALLVESEVVFMDEPTSAIGESEVEVLFEIIERLKAEGKAIVYISHKLDELFAMADDLVVLRDGKIVGEGPVSQISRAQLINMMAGREVKVVKKTSRSACPETVLEVKNLHLFNPENSARPLLDDISFTLCKGEVLGIYGLMGAGRTELCESLFGLHSKALKGSIRLDGEDCQFKSPIQAIAAGMALVPEDRKRDGIVPGMSVGKNLSLTVLEKVSELGFLSDRLHSKLYDKHTSSLKIKSSGEHQAIKNLSGGNQQKVILGKWIERNPKVLMLDEPTRGIDVNAKSEIYELISKLSAEGISILVISSEIPEILAISDRILVMAEGKLTAEFASGEATENNIMNACIPENLPQ</sequence>
<evidence type="ECO:0000256" key="7">
    <source>
        <dbReference type="ARBA" id="ARBA00022967"/>
    </source>
</evidence>
<dbReference type="InterPro" id="IPR027417">
    <property type="entry name" value="P-loop_NTPase"/>
</dbReference>
<evidence type="ECO:0000313" key="11">
    <source>
        <dbReference type="Proteomes" id="UP000664317"/>
    </source>
</evidence>
<keyword evidence="1" id="KW-0813">Transport</keyword>
<dbReference type="PROSITE" id="PS00211">
    <property type="entry name" value="ABC_TRANSPORTER_1"/>
    <property type="match status" value="1"/>
</dbReference>
<keyword evidence="7" id="KW-1278">Translocase</keyword>
<dbReference type="PANTHER" id="PTHR43790:SF3">
    <property type="entry name" value="D-ALLOSE IMPORT ATP-BINDING PROTEIN ALSA-RELATED"/>
    <property type="match status" value="1"/>
</dbReference>
<keyword evidence="8" id="KW-0472">Membrane</keyword>
<organism evidence="10 11">
    <name type="scientific">Algoriphagus oliviformis</name>
    <dbReference type="NCBI Taxonomy" id="2811231"/>
    <lineage>
        <taxon>Bacteria</taxon>
        <taxon>Pseudomonadati</taxon>
        <taxon>Bacteroidota</taxon>
        <taxon>Cytophagia</taxon>
        <taxon>Cytophagales</taxon>
        <taxon>Cyclobacteriaceae</taxon>
        <taxon>Algoriphagus</taxon>
    </lineage>
</organism>
<dbReference type="RefSeq" id="WP_206577554.1">
    <property type="nucleotide sequence ID" value="NZ_JAFKCT010000002.1"/>
</dbReference>
<evidence type="ECO:0000259" key="9">
    <source>
        <dbReference type="PROSITE" id="PS50893"/>
    </source>
</evidence>
<keyword evidence="11" id="KW-1185">Reference proteome</keyword>
<keyword evidence="5" id="KW-0547">Nucleotide-binding</keyword>
<dbReference type="Proteomes" id="UP000664317">
    <property type="component" value="Unassembled WGS sequence"/>
</dbReference>
<dbReference type="SMART" id="SM00382">
    <property type="entry name" value="AAA"/>
    <property type="match status" value="2"/>
</dbReference>
<evidence type="ECO:0000256" key="6">
    <source>
        <dbReference type="ARBA" id="ARBA00022840"/>
    </source>
</evidence>
<reference evidence="10 11" key="1">
    <citation type="submission" date="2021-03" db="EMBL/GenBank/DDBJ databases">
        <title>novel species isolated from a fishpond in China.</title>
        <authorList>
            <person name="Lu H."/>
            <person name="Cai Z."/>
        </authorList>
    </citation>
    <scope>NUCLEOTIDE SEQUENCE [LARGE SCALE GENOMIC DNA]</scope>
    <source>
        <strain evidence="10 11">H41</strain>
    </source>
</reference>
<evidence type="ECO:0000256" key="2">
    <source>
        <dbReference type="ARBA" id="ARBA00022475"/>
    </source>
</evidence>
<name>A0ABS3C1H7_9BACT</name>
<dbReference type="PROSITE" id="PS50893">
    <property type="entry name" value="ABC_TRANSPORTER_2"/>
    <property type="match status" value="2"/>
</dbReference>
<dbReference type="GO" id="GO:0005524">
    <property type="term" value="F:ATP binding"/>
    <property type="evidence" value="ECO:0007669"/>
    <property type="project" value="UniProtKB-KW"/>
</dbReference>
<evidence type="ECO:0000256" key="3">
    <source>
        <dbReference type="ARBA" id="ARBA00022597"/>
    </source>
</evidence>
<evidence type="ECO:0000256" key="1">
    <source>
        <dbReference type="ARBA" id="ARBA00022448"/>
    </source>
</evidence>
<dbReference type="InterPro" id="IPR017871">
    <property type="entry name" value="ABC_transporter-like_CS"/>
</dbReference>
<evidence type="ECO:0000313" key="10">
    <source>
        <dbReference type="EMBL" id="MBN7810782.1"/>
    </source>
</evidence>
<dbReference type="Pfam" id="PF00005">
    <property type="entry name" value="ABC_tran"/>
    <property type="match status" value="2"/>
</dbReference>
<proteinExistence type="predicted"/>
<dbReference type="Gene3D" id="3.40.50.300">
    <property type="entry name" value="P-loop containing nucleotide triphosphate hydrolases"/>
    <property type="match status" value="2"/>
</dbReference>
<feature type="domain" description="ABC transporter" evidence="9">
    <location>
        <begin position="258"/>
        <end position="503"/>
    </location>
</feature>